<evidence type="ECO:0000313" key="3">
    <source>
        <dbReference type="EMBL" id="NNU15463.1"/>
    </source>
</evidence>
<gene>
    <name evidence="3" type="ORF">HK107_03900</name>
</gene>
<dbReference type="AlphaFoldDB" id="A0A7Y3RJZ2"/>
<proteinExistence type="predicted"/>
<evidence type="ECO:0008006" key="5">
    <source>
        <dbReference type="Google" id="ProtNLM"/>
    </source>
</evidence>
<evidence type="ECO:0000256" key="1">
    <source>
        <dbReference type="SAM" id="MobiDB-lite"/>
    </source>
</evidence>
<feature type="compositionally biased region" description="Basic and acidic residues" evidence="1">
    <location>
        <begin position="29"/>
        <end position="38"/>
    </location>
</feature>
<feature type="chain" id="PRO_5031367627" description="SPOR domain-containing protein" evidence="2">
    <location>
        <begin position="25"/>
        <end position="165"/>
    </location>
</feature>
<accession>A0A7Y3RJZ2</accession>
<reference evidence="3 4" key="1">
    <citation type="submission" date="2020-05" db="EMBL/GenBank/DDBJ databases">
        <title>Parvularcula mediterraneae sp. nov., isolated from polypropylene straw from shallow seawater of the seashore of Laganas in Zakynthos island, Greece.</title>
        <authorList>
            <person name="Szabo I."/>
            <person name="Al-Omari J."/>
            <person name="Rado J."/>
            <person name="Szerdahelyi G.S."/>
        </authorList>
    </citation>
    <scope>NUCLEOTIDE SEQUENCE [LARGE SCALE GENOMIC DNA]</scope>
    <source>
        <strain evidence="3 4">ZS-1/3</strain>
    </source>
</reference>
<keyword evidence="2" id="KW-0732">Signal</keyword>
<evidence type="ECO:0000313" key="4">
    <source>
        <dbReference type="Proteomes" id="UP000536835"/>
    </source>
</evidence>
<comment type="caution">
    <text evidence="3">The sequence shown here is derived from an EMBL/GenBank/DDBJ whole genome shotgun (WGS) entry which is preliminary data.</text>
</comment>
<name>A0A7Y3RJZ2_9PROT</name>
<feature type="signal peptide" evidence="2">
    <location>
        <begin position="1"/>
        <end position="24"/>
    </location>
</feature>
<sequence length="165" mass="17615">MSKPASKFKLLLLSVLLAPGMAAAQSLDSVRDPLRLEPKAPAPAPEPAEELEAAVEDEEFEEEAALDEEGEGAMVHLASYYSESAALRGWEILASRHPEELDPRTPLLREVDLGERGIFIRLYAGPLPGESEAFDLCSALRGAGAYCVPASAAGDFLTSDFGTRG</sequence>
<dbReference type="RefSeq" id="WP_173196954.1">
    <property type="nucleotide sequence ID" value="NZ_JABFCX010000002.1"/>
</dbReference>
<organism evidence="3 4">
    <name type="scientific">Parvularcula mediterranea</name>
    <dbReference type="NCBI Taxonomy" id="2732508"/>
    <lineage>
        <taxon>Bacteria</taxon>
        <taxon>Pseudomonadati</taxon>
        <taxon>Pseudomonadota</taxon>
        <taxon>Alphaproteobacteria</taxon>
        <taxon>Parvularculales</taxon>
        <taxon>Parvularculaceae</taxon>
        <taxon>Parvularcula</taxon>
    </lineage>
</organism>
<evidence type="ECO:0000256" key="2">
    <source>
        <dbReference type="SAM" id="SignalP"/>
    </source>
</evidence>
<protein>
    <recommendedName>
        <fullName evidence="5">SPOR domain-containing protein</fullName>
    </recommendedName>
</protein>
<feature type="region of interest" description="Disordered" evidence="1">
    <location>
        <begin position="29"/>
        <end position="52"/>
    </location>
</feature>
<dbReference type="Proteomes" id="UP000536835">
    <property type="component" value="Unassembled WGS sequence"/>
</dbReference>
<keyword evidence="4" id="KW-1185">Reference proteome</keyword>
<dbReference type="EMBL" id="JABFCX010000002">
    <property type="protein sequence ID" value="NNU15463.1"/>
    <property type="molecule type" value="Genomic_DNA"/>
</dbReference>